<accession>A0A138ZWL9</accession>
<dbReference type="CDD" id="cd22997">
    <property type="entry name" value="GT_LH"/>
    <property type="match status" value="1"/>
</dbReference>
<protein>
    <recommendedName>
        <fullName evidence="2">PLOD1-3-like GT domain-containing protein</fullName>
    </recommendedName>
</protein>
<gene>
    <name evidence="3" type="ORF">M427DRAFT_50245</name>
</gene>
<dbReference type="AlphaFoldDB" id="A0A138ZWL9"/>
<evidence type="ECO:0000313" key="3">
    <source>
        <dbReference type="EMBL" id="KXS08871.1"/>
    </source>
</evidence>
<reference evidence="3 4" key="1">
    <citation type="journal article" date="2015" name="Genome Biol. Evol.">
        <title>Phylogenomic analyses indicate that early fungi evolved digesting cell walls of algal ancestors of land plants.</title>
        <authorList>
            <person name="Chang Y."/>
            <person name="Wang S."/>
            <person name="Sekimoto S."/>
            <person name="Aerts A.L."/>
            <person name="Choi C."/>
            <person name="Clum A."/>
            <person name="LaButti K.M."/>
            <person name="Lindquist E.A."/>
            <person name="Yee Ngan C."/>
            <person name="Ohm R.A."/>
            <person name="Salamov A.A."/>
            <person name="Grigoriev I.V."/>
            <person name="Spatafora J.W."/>
            <person name="Berbee M.L."/>
        </authorList>
    </citation>
    <scope>NUCLEOTIDE SEQUENCE [LARGE SCALE GENOMIC DNA]</scope>
    <source>
        <strain evidence="3 4">JEL478</strain>
    </source>
</reference>
<sequence length="508" mass="58765">MIHFVTFATKAEGYYEMLIEAAHKWNFTLKTLGWGEKWIGFVLKYKCMIDFLDEIAEDDIVAFTDGYDCIYLRDPKPMEYFYEAISETYGDRMVVSVEDVQDGRQINSGTYICRAWLLKEILQGMLDDHRDKYVHIDSETQTFYYKTSKPYIMHGCGNKNLDLIIEHMRFSAKGRYRNLTYYTMHPWFKKLIVTIGVVAVLVQVGQDRSRKFLIVEQGDPRLEKQHTILDRRPGSIQFRMYNLPPLVARPAHSGSPSAAAKTLIGRVFNPQRWFHKQRPSSYTGTNESLRKARNKKIKEYDNYITSNFHTLYTNTVNVGNHEIPVLKIGPVGTEKVRHVTQTVKRVYTYVAAKHIKKDANVIQWPDVFNPNIRHKDNMCLHGGPNGSNYTENTRLNAPREEWQQDNRNDAEARFNRKISEIDVKGIPFSTKLGPSDPRTTAAVIKMRTDYHAGKNHEILRWQASAVAPTANIPLAKKRPPPPRREPGVKYYRAKTPRSPANRNKQPGH</sequence>
<dbReference type="OrthoDB" id="69177at2759"/>
<dbReference type="Pfam" id="PF25342">
    <property type="entry name" value="GT_PLOD"/>
    <property type="match status" value="1"/>
</dbReference>
<proteinExistence type="predicted"/>
<evidence type="ECO:0000256" key="1">
    <source>
        <dbReference type="SAM" id="MobiDB-lite"/>
    </source>
</evidence>
<feature type="region of interest" description="Disordered" evidence="1">
    <location>
        <begin position="469"/>
        <end position="508"/>
    </location>
</feature>
<dbReference type="EMBL" id="KQ965937">
    <property type="protein sequence ID" value="KXS08871.1"/>
    <property type="molecule type" value="Genomic_DNA"/>
</dbReference>
<feature type="compositionally biased region" description="Polar residues" evidence="1">
    <location>
        <begin position="498"/>
        <end position="508"/>
    </location>
</feature>
<dbReference type="InterPro" id="IPR057589">
    <property type="entry name" value="GT_PLOD"/>
</dbReference>
<feature type="domain" description="PLOD1-3-like GT" evidence="2">
    <location>
        <begin position="3"/>
        <end position="98"/>
    </location>
</feature>
<evidence type="ECO:0000313" key="4">
    <source>
        <dbReference type="Proteomes" id="UP000070544"/>
    </source>
</evidence>
<name>A0A138ZWL9_GONPJ</name>
<evidence type="ECO:0000259" key="2">
    <source>
        <dbReference type="Pfam" id="PF25342"/>
    </source>
</evidence>
<dbReference type="Proteomes" id="UP000070544">
    <property type="component" value="Unassembled WGS sequence"/>
</dbReference>
<keyword evidence="4" id="KW-1185">Reference proteome</keyword>
<organism evidence="3 4">
    <name type="scientific">Gonapodya prolifera (strain JEL478)</name>
    <name type="common">Monoblepharis prolifera</name>
    <dbReference type="NCBI Taxonomy" id="1344416"/>
    <lineage>
        <taxon>Eukaryota</taxon>
        <taxon>Fungi</taxon>
        <taxon>Fungi incertae sedis</taxon>
        <taxon>Chytridiomycota</taxon>
        <taxon>Chytridiomycota incertae sedis</taxon>
        <taxon>Monoblepharidomycetes</taxon>
        <taxon>Monoblepharidales</taxon>
        <taxon>Gonapodyaceae</taxon>
        <taxon>Gonapodya</taxon>
    </lineage>
</organism>